<keyword evidence="3" id="KW-1185">Reference proteome</keyword>
<comment type="caution">
    <text evidence="2">The sequence shown here is derived from an EMBL/GenBank/DDBJ whole genome shotgun (WGS) entry which is preliminary data.</text>
</comment>
<evidence type="ECO:0000259" key="1">
    <source>
        <dbReference type="PROSITE" id="PS51186"/>
    </source>
</evidence>
<dbReference type="InterPro" id="IPR016181">
    <property type="entry name" value="Acyl_CoA_acyltransferase"/>
</dbReference>
<accession>A0A7Y9C8K8</accession>
<organism evidence="2 3">
    <name type="scientific">Flavobacterium agri</name>
    <dbReference type="NCBI Taxonomy" id="2743471"/>
    <lineage>
        <taxon>Bacteria</taxon>
        <taxon>Pseudomonadati</taxon>
        <taxon>Bacteroidota</taxon>
        <taxon>Flavobacteriia</taxon>
        <taxon>Flavobacteriales</taxon>
        <taxon>Flavobacteriaceae</taxon>
        <taxon>Flavobacterium</taxon>
    </lineage>
</organism>
<dbReference type="Proteomes" id="UP000535020">
    <property type="component" value="Unassembled WGS sequence"/>
</dbReference>
<dbReference type="Pfam" id="PF00583">
    <property type="entry name" value="Acetyltransf_1"/>
    <property type="match status" value="1"/>
</dbReference>
<dbReference type="RefSeq" id="WP_176007397.1">
    <property type="nucleotide sequence ID" value="NZ_JABWMI010000021.1"/>
</dbReference>
<name>A0A7Y9C8K8_9FLAO</name>
<evidence type="ECO:0000313" key="2">
    <source>
        <dbReference type="EMBL" id="NYA72588.1"/>
    </source>
</evidence>
<dbReference type="Gene3D" id="3.40.630.30">
    <property type="match status" value="1"/>
</dbReference>
<reference evidence="2 3" key="1">
    <citation type="submission" date="2020-07" db="EMBL/GenBank/DDBJ databases">
        <authorList>
            <person name="Sun Q."/>
        </authorList>
    </citation>
    <scope>NUCLEOTIDE SEQUENCE [LARGE SCALE GENOMIC DNA]</scope>
    <source>
        <strain evidence="2 3">MAH-1</strain>
    </source>
</reference>
<dbReference type="AlphaFoldDB" id="A0A7Y9C8K8"/>
<feature type="domain" description="N-acetyltransferase" evidence="1">
    <location>
        <begin position="1"/>
        <end position="164"/>
    </location>
</feature>
<sequence length="164" mass="18390">MHVRQATRDEVATILEIIDQARSIMRESGNMTQWSNGYPSSEVILGDIISDEGFVCEVDGKIVGYFCFQQGQNPDSNYDVIENGKWLNDEPYGVIHRLASARTVKGIANAAFDYAFSKIGNIRVDTHHENVPMQNFLVKSGFEYCGVIYVSDGTPRDAFQKTLK</sequence>
<keyword evidence="2" id="KW-0808">Transferase</keyword>
<protein>
    <submittedName>
        <fullName evidence="2">GNAT family N-acetyltransferase</fullName>
    </submittedName>
</protein>
<gene>
    <name evidence="2" type="ORF">HZF10_16790</name>
</gene>
<dbReference type="GO" id="GO:0016747">
    <property type="term" value="F:acyltransferase activity, transferring groups other than amino-acyl groups"/>
    <property type="evidence" value="ECO:0007669"/>
    <property type="project" value="InterPro"/>
</dbReference>
<dbReference type="SUPFAM" id="SSF55729">
    <property type="entry name" value="Acyl-CoA N-acyltransferases (Nat)"/>
    <property type="match status" value="1"/>
</dbReference>
<dbReference type="PROSITE" id="PS51186">
    <property type="entry name" value="GNAT"/>
    <property type="match status" value="1"/>
</dbReference>
<proteinExistence type="predicted"/>
<evidence type="ECO:0000313" key="3">
    <source>
        <dbReference type="Proteomes" id="UP000535020"/>
    </source>
</evidence>
<dbReference type="EMBL" id="JACBJI010000009">
    <property type="protein sequence ID" value="NYA72588.1"/>
    <property type="molecule type" value="Genomic_DNA"/>
</dbReference>
<dbReference type="InterPro" id="IPR000182">
    <property type="entry name" value="GNAT_dom"/>
</dbReference>